<feature type="transmembrane region" description="Helical" evidence="6">
    <location>
        <begin position="365"/>
        <end position="385"/>
    </location>
</feature>
<evidence type="ECO:0000256" key="5">
    <source>
        <dbReference type="SAM" id="Coils"/>
    </source>
</evidence>
<dbReference type="AlphaFoldDB" id="A0A8H6ECN4"/>
<sequence length="410" mass="46342">MGGLSEPRFSMEKDDIPLFTLIADINSVQVSDAKSFSYQKFNWQIEKPNSSCVDSTNFINFVSTPSLFNEQLAILPSEISTRVIFLILPPTTISGVYHGFDEVALRSAYSTAHEILEAKYNANVKFDSSSYGSDPTVAGTSQLVFDFGILRRFEARPELLWTINECGNRKTMVVYYRIWTEQSDKYDSVRKSRVDAIRQSADTVAQSLINNWNDFTDLDTQSMESNFKNPRFSEAETQEARDADLTLAWIQSRGAIEDFELITQNLEDYQEGALGIRGNDKIQNVIERHRKRLKRARELEQCARDSLSWRVGNVALYESKKSIQQSKTLGKLSVLAFIFLPITLVTSFFGMNINELTGSGASWKAFFIAAGILCGLGFLTFLWVFRRSRNLSLLETHLRWPGTTAGPVAS</sequence>
<evidence type="ECO:0000256" key="4">
    <source>
        <dbReference type="ARBA" id="ARBA00023136"/>
    </source>
</evidence>
<keyword evidence="3 6" id="KW-1133">Transmembrane helix</keyword>
<dbReference type="OrthoDB" id="3231000at2759"/>
<evidence type="ECO:0000256" key="2">
    <source>
        <dbReference type="ARBA" id="ARBA00022692"/>
    </source>
</evidence>
<comment type="caution">
    <text evidence="7">The sequence shown here is derived from an EMBL/GenBank/DDBJ whole genome shotgun (WGS) entry which is preliminary data.</text>
</comment>
<dbReference type="Proteomes" id="UP000531561">
    <property type="component" value="Unassembled WGS sequence"/>
</dbReference>
<organism evidence="7 8">
    <name type="scientific">Botrytis fragariae</name>
    <dbReference type="NCBI Taxonomy" id="1964551"/>
    <lineage>
        <taxon>Eukaryota</taxon>
        <taxon>Fungi</taxon>
        <taxon>Dikarya</taxon>
        <taxon>Ascomycota</taxon>
        <taxon>Pezizomycotina</taxon>
        <taxon>Leotiomycetes</taxon>
        <taxon>Helotiales</taxon>
        <taxon>Sclerotiniaceae</taxon>
        <taxon>Botrytis</taxon>
    </lineage>
</organism>
<dbReference type="EMBL" id="JABFCT010000028">
    <property type="protein sequence ID" value="KAF5867556.1"/>
    <property type="molecule type" value="Genomic_DNA"/>
</dbReference>
<feature type="transmembrane region" description="Helical" evidence="6">
    <location>
        <begin position="329"/>
        <end position="353"/>
    </location>
</feature>
<dbReference type="GO" id="GO:0046873">
    <property type="term" value="F:metal ion transmembrane transporter activity"/>
    <property type="evidence" value="ECO:0007669"/>
    <property type="project" value="InterPro"/>
</dbReference>
<dbReference type="Pfam" id="PF01544">
    <property type="entry name" value="CorA"/>
    <property type="match status" value="1"/>
</dbReference>
<name>A0A8H6ECN4_9HELO</name>
<evidence type="ECO:0000256" key="1">
    <source>
        <dbReference type="ARBA" id="ARBA00004141"/>
    </source>
</evidence>
<keyword evidence="2 6" id="KW-0812">Transmembrane</keyword>
<evidence type="ECO:0000256" key="3">
    <source>
        <dbReference type="ARBA" id="ARBA00022989"/>
    </source>
</evidence>
<accession>A0A8H6ECN4</accession>
<gene>
    <name evidence="7" type="ORF">Bfra_010531</name>
</gene>
<dbReference type="InterPro" id="IPR002523">
    <property type="entry name" value="MgTranspt_CorA/ZnTranspt_ZntB"/>
</dbReference>
<keyword evidence="5" id="KW-0175">Coiled coil</keyword>
<dbReference type="RefSeq" id="XP_037186505.1">
    <property type="nucleotide sequence ID" value="XM_037340862.1"/>
</dbReference>
<keyword evidence="4 6" id="KW-0472">Membrane</keyword>
<evidence type="ECO:0000313" key="7">
    <source>
        <dbReference type="EMBL" id="KAF5867556.1"/>
    </source>
</evidence>
<protein>
    <submittedName>
        <fullName evidence="7">Putative mg2+ co2+ transporter protein</fullName>
    </submittedName>
</protein>
<evidence type="ECO:0000313" key="8">
    <source>
        <dbReference type="Proteomes" id="UP000531561"/>
    </source>
</evidence>
<reference evidence="7 8" key="1">
    <citation type="journal article" date="2020" name="Phytopathology">
        <title>A high-quality genome resource of Botrytis fragariae, a new and rapidly spreading fungal pathogen causing strawberry gray mold in the U.S.A.</title>
        <authorList>
            <person name="Wu Y."/>
            <person name="Saski C.A."/>
            <person name="Schnabel G."/>
            <person name="Xiao S."/>
            <person name="Hu M."/>
        </authorList>
    </citation>
    <scope>NUCLEOTIDE SEQUENCE [LARGE SCALE GENOMIC DNA]</scope>
    <source>
        <strain evidence="7 8">BVB16</strain>
    </source>
</reference>
<keyword evidence="8" id="KW-1185">Reference proteome</keyword>
<proteinExistence type="predicted"/>
<feature type="coiled-coil region" evidence="5">
    <location>
        <begin position="279"/>
        <end position="306"/>
    </location>
</feature>
<dbReference type="InterPro" id="IPR045863">
    <property type="entry name" value="CorA_TM1_TM2"/>
</dbReference>
<dbReference type="GO" id="GO:0016020">
    <property type="term" value="C:membrane"/>
    <property type="evidence" value="ECO:0007669"/>
    <property type="project" value="UniProtKB-SubCell"/>
</dbReference>
<dbReference type="GeneID" id="59264554"/>
<evidence type="ECO:0000256" key="6">
    <source>
        <dbReference type="SAM" id="Phobius"/>
    </source>
</evidence>
<dbReference type="SUPFAM" id="SSF144083">
    <property type="entry name" value="Magnesium transport protein CorA, transmembrane region"/>
    <property type="match status" value="1"/>
</dbReference>
<comment type="subcellular location">
    <subcellularLocation>
        <location evidence="1">Membrane</location>
        <topology evidence="1">Multi-pass membrane protein</topology>
    </subcellularLocation>
</comment>
<dbReference type="Gene3D" id="1.20.58.340">
    <property type="entry name" value="Magnesium transport protein CorA, transmembrane region"/>
    <property type="match status" value="1"/>
</dbReference>